<evidence type="ECO:0000256" key="4">
    <source>
        <dbReference type="ARBA" id="ARBA00022729"/>
    </source>
</evidence>
<evidence type="ECO:0000256" key="3">
    <source>
        <dbReference type="ARBA" id="ARBA00022692"/>
    </source>
</evidence>
<comment type="similarity">
    <text evidence="2">Belongs to the EMC7 family.</text>
</comment>
<feature type="transmembrane region" description="Helical" evidence="10">
    <location>
        <begin position="146"/>
        <end position="164"/>
    </location>
</feature>
<organism evidence="13 14">
    <name type="scientific">Pleurotus ostreatus (strain PC15)</name>
    <name type="common">Oyster mushroom</name>
    <dbReference type="NCBI Taxonomy" id="1137138"/>
    <lineage>
        <taxon>Eukaryota</taxon>
        <taxon>Fungi</taxon>
        <taxon>Dikarya</taxon>
        <taxon>Basidiomycota</taxon>
        <taxon>Agaricomycotina</taxon>
        <taxon>Agaricomycetes</taxon>
        <taxon>Agaricomycetidae</taxon>
        <taxon>Agaricales</taxon>
        <taxon>Pleurotineae</taxon>
        <taxon>Pleurotaceae</taxon>
        <taxon>Pleurotus</taxon>
    </lineage>
</organism>
<dbReference type="OrthoDB" id="27095at2759"/>
<dbReference type="InterPro" id="IPR039163">
    <property type="entry name" value="EMC7"/>
</dbReference>
<feature type="domain" description="ER membrane protein complex subunit 7 beta-sandwich" evidence="12">
    <location>
        <begin position="41"/>
        <end position="149"/>
    </location>
</feature>
<gene>
    <name evidence="13" type="ORF">PLEOSDRAFT_1088459</name>
</gene>
<protein>
    <recommendedName>
        <fullName evidence="12">ER membrane protein complex subunit 7 beta-sandwich domain-containing protein</fullName>
    </recommendedName>
</protein>
<dbReference type="FunCoup" id="A0A067NRD0">
    <property type="interactions" value="78"/>
</dbReference>
<dbReference type="SUPFAM" id="SSF49452">
    <property type="entry name" value="Starch-binding domain-like"/>
    <property type="match status" value="1"/>
</dbReference>
<name>A0A067NRD0_PLEO1</name>
<dbReference type="PANTHER" id="PTHR13605:SF4">
    <property type="entry name" value="ER MEMBRANE PROTEIN COMPLEX SUBUNIT 7"/>
    <property type="match status" value="1"/>
</dbReference>
<keyword evidence="6 10" id="KW-0472">Membrane</keyword>
<dbReference type="HOGENOM" id="CLU_073620_3_0_1"/>
<dbReference type="InterPro" id="IPR019008">
    <property type="entry name" value="Beta_sandwich_EMC7"/>
</dbReference>
<accession>A0A067NRD0</accession>
<dbReference type="AlphaFoldDB" id="A0A067NRD0"/>
<evidence type="ECO:0000313" key="13">
    <source>
        <dbReference type="EMBL" id="KDQ30628.1"/>
    </source>
</evidence>
<dbReference type="GO" id="GO:0000272">
    <property type="term" value="P:polysaccharide catabolic process"/>
    <property type="evidence" value="ECO:0007669"/>
    <property type="project" value="UniProtKB-KW"/>
</dbReference>
<dbReference type="Proteomes" id="UP000027073">
    <property type="component" value="Unassembled WGS sequence"/>
</dbReference>
<keyword evidence="7" id="KW-0119">Carbohydrate metabolism</keyword>
<evidence type="ECO:0000256" key="9">
    <source>
        <dbReference type="SAM" id="MobiDB-lite"/>
    </source>
</evidence>
<feature type="chain" id="PRO_5001642489" description="ER membrane protein complex subunit 7 beta-sandwich domain-containing protein" evidence="11">
    <location>
        <begin position="20"/>
        <end position="231"/>
    </location>
</feature>
<evidence type="ECO:0000256" key="8">
    <source>
        <dbReference type="ARBA" id="ARBA00023326"/>
    </source>
</evidence>
<dbReference type="Pfam" id="PF09430">
    <property type="entry name" value="EMC7_beta-sandw"/>
    <property type="match status" value="1"/>
</dbReference>
<evidence type="ECO:0000256" key="11">
    <source>
        <dbReference type="SAM" id="SignalP"/>
    </source>
</evidence>
<dbReference type="InParanoid" id="A0A067NRD0"/>
<evidence type="ECO:0000256" key="1">
    <source>
        <dbReference type="ARBA" id="ARBA00004167"/>
    </source>
</evidence>
<evidence type="ECO:0000259" key="12">
    <source>
        <dbReference type="Pfam" id="PF09430"/>
    </source>
</evidence>
<evidence type="ECO:0000256" key="7">
    <source>
        <dbReference type="ARBA" id="ARBA00023277"/>
    </source>
</evidence>
<dbReference type="Gene3D" id="2.60.40.1120">
    <property type="entry name" value="Carboxypeptidase-like, regulatory domain"/>
    <property type="match status" value="1"/>
</dbReference>
<evidence type="ECO:0000313" key="14">
    <source>
        <dbReference type="Proteomes" id="UP000027073"/>
    </source>
</evidence>
<keyword evidence="4 11" id="KW-0732">Signal</keyword>
<evidence type="ECO:0000256" key="10">
    <source>
        <dbReference type="SAM" id="Phobius"/>
    </source>
</evidence>
<dbReference type="STRING" id="1137138.A0A067NRD0"/>
<feature type="signal peptide" evidence="11">
    <location>
        <begin position="1"/>
        <end position="19"/>
    </location>
</feature>
<reference evidence="14" key="1">
    <citation type="journal article" date="2014" name="Proc. Natl. Acad. Sci. U.S.A.">
        <title>Extensive sampling of basidiomycete genomes demonstrates inadequacy of the white-rot/brown-rot paradigm for wood decay fungi.</title>
        <authorList>
            <person name="Riley R."/>
            <person name="Salamov A.A."/>
            <person name="Brown D.W."/>
            <person name="Nagy L.G."/>
            <person name="Floudas D."/>
            <person name="Held B.W."/>
            <person name="Levasseur A."/>
            <person name="Lombard V."/>
            <person name="Morin E."/>
            <person name="Otillar R."/>
            <person name="Lindquist E.A."/>
            <person name="Sun H."/>
            <person name="LaButti K.M."/>
            <person name="Schmutz J."/>
            <person name="Jabbour D."/>
            <person name="Luo H."/>
            <person name="Baker S.E."/>
            <person name="Pisabarro A.G."/>
            <person name="Walton J.D."/>
            <person name="Blanchette R.A."/>
            <person name="Henrissat B."/>
            <person name="Martin F."/>
            <person name="Cullen D."/>
            <person name="Hibbett D.S."/>
            <person name="Grigoriev I.V."/>
        </authorList>
    </citation>
    <scope>NUCLEOTIDE SEQUENCE [LARGE SCALE GENOMIC DNA]</scope>
    <source>
        <strain evidence="14">PC15</strain>
    </source>
</reference>
<feature type="region of interest" description="Disordered" evidence="9">
    <location>
        <begin position="201"/>
        <end position="231"/>
    </location>
</feature>
<evidence type="ECO:0000256" key="2">
    <source>
        <dbReference type="ARBA" id="ARBA00008880"/>
    </source>
</evidence>
<dbReference type="PANTHER" id="PTHR13605">
    <property type="entry name" value="ER MEMBRANE PROTEIN COMPLEX SUBUNIT 7"/>
    <property type="match status" value="1"/>
</dbReference>
<evidence type="ECO:0000256" key="5">
    <source>
        <dbReference type="ARBA" id="ARBA00022989"/>
    </source>
</evidence>
<dbReference type="GO" id="GO:0072546">
    <property type="term" value="C:EMC complex"/>
    <property type="evidence" value="ECO:0007669"/>
    <property type="project" value="TreeGrafter"/>
</dbReference>
<comment type="subcellular location">
    <subcellularLocation>
        <location evidence="1">Membrane</location>
        <topology evidence="1">Single-pass membrane protein</topology>
    </subcellularLocation>
</comment>
<dbReference type="EMBL" id="KL198006">
    <property type="protein sequence ID" value="KDQ30628.1"/>
    <property type="molecule type" value="Genomic_DNA"/>
</dbReference>
<keyword evidence="5 10" id="KW-1133">Transmembrane helix</keyword>
<keyword evidence="3 10" id="KW-0812">Transmembrane</keyword>
<sequence>MVPWIASLLLLGWLRIVVAFAVKGDILWNDMCPGPEKLGRSKVVLDEGKYYGGIQQDGKFTIPGVPAGTYVLSVSTHDFTFDQLRVDILNTTPPAVEVRPYIPGTPLNPPSSVILPHPISLVARQKHDYFVAHESFSLLAMFKNPMMMIMLLTAVMAIGTPYLMKNMDPEALEEMRASQAKIASAQSAFATGDFKSSISALMSDEPAAVPQPQPKAGPAQNKSRSNKNKRR</sequence>
<dbReference type="GO" id="GO:0030246">
    <property type="term" value="F:carbohydrate binding"/>
    <property type="evidence" value="ECO:0007669"/>
    <property type="project" value="InterPro"/>
</dbReference>
<proteinExistence type="inferred from homology"/>
<keyword evidence="8" id="KW-0624">Polysaccharide degradation</keyword>
<dbReference type="InterPro" id="IPR013784">
    <property type="entry name" value="Carb-bd-like_fold"/>
</dbReference>
<dbReference type="VEuPathDB" id="FungiDB:PLEOSDRAFT_1088459"/>
<evidence type="ECO:0000256" key="6">
    <source>
        <dbReference type="ARBA" id="ARBA00023136"/>
    </source>
</evidence>